<accession>A0A9X0UJA9</accession>
<evidence type="ECO:0000256" key="3">
    <source>
        <dbReference type="ARBA" id="ARBA00030757"/>
    </source>
</evidence>
<evidence type="ECO:0000256" key="2">
    <source>
        <dbReference type="ARBA" id="ARBA00013346"/>
    </source>
</evidence>
<dbReference type="GO" id="GO:0005737">
    <property type="term" value="C:cytoplasm"/>
    <property type="evidence" value="ECO:0007669"/>
    <property type="project" value="TreeGrafter"/>
</dbReference>
<reference evidence="4" key="1">
    <citation type="submission" date="2020-08" db="EMBL/GenBank/DDBJ databases">
        <authorList>
            <person name="Hu Y."/>
            <person name="Nguyen S.V."/>
            <person name="Li F."/>
            <person name="Fanning S."/>
        </authorList>
    </citation>
    <scope>NUCLEOTIDE SEQUENCE</scope>
    <source>
        <strain evidence="4">SYSU D8009</strain>
    </source>
</reference>
<proteinExistence type="inferred from homology"/>
<dbReference type="Pfam" id="PF01135">
    <property type="entry name" value="PCMT"/>
    <property type="match status" value="1"/>
</dbReference>
<keyword evidence="5" id="KW-1185">Reference proteome</keyword>
<protein>
    <recommendedName>
        <fullName evidence="2">Protein-L-isoaspartate O-methyltransferase</fullName>
    </recommendedName>
    <alternativeName>
        <fullName evidence="3">Protein L-isoaspartyl methyltransferase</fullName>
    </alternativeName>
</protein>
<gene>
    <name evidence="4" type="ORF">H7965_21685</name>
</gene>
<evidence type="ECO:0000313" key="4">
    <source>
        <dbReference type="EMBL" id="MBC4017920.1"/>
    </source>
</evidence>
<name>A0A9X0UJA9_9PROT</name>
<dbReference type="AlphaFoldDB" id="A0A9X0UJA9"/>
<dbReference type="SUPFAM" id="SSF53335">
    <property type="entry name" value="S-adenosyl-L-methionine-dependent methyltransferases"/>
    <property type="match status" value="1"/>
</dbReference>
<dbReference type="InterPro" id="IPR029063">
    <property type="entry name" value="SAM-dependent_MTases_sf"/>
</dbReference>
<comment type="caution">
    <text evidence="4">The sequence shown here is derived from an EMBL/GenBank/DDBJ whole genome shotgun (WGS) entry which is preliminary data.</text>
</comment>
<dbReference type="PANTHER" id="PTHR11579:SF18">
    <property type="entry name" value="PROTEIN-L-ISOASPARTATE O-METHYLTRANSFERASE"/>
    <property type="match status" value="1"/>
</dbReference>
<dbReference type="EMBL" id="JACOMF010000037">
    <property type="protein sequence ID" value="MBC4017920.1"/>
    <property type="molecule type" value="Genomic_DNA"/>
</dbReference>
<sequence length="218" mass="22922">MDYTDARRRMVDGQLRPNRVTDPRLLDAMRTLPREEFLPPALRSRAYADEDVPLPGGRSLMEPMVIARLLQLAEPRPGDRGLVVCAGTGYGAAVLGHIGVRVIALEADPALARLAKAALAATLPAGRVRLEQTDPTGGHPAGAPYDVILIEGEVPEIPAAIIDQLAEGGRLVAVQDAGGRQGRAVLGRRLGGVVTLTPAFDCATAALPAFAPAPSFVF</sequence>
<evidence type="ECO:0000256" key="1">
    <source>
        <dbReference type="ARBA" id="ARBA00005369"/>
    </source>
</evidence>
<dbReference type="PANTHER" id="PTHR11579">
    <property type="entry name" value="PROTEIN-L-ISOASPARTATE O-METHYLTRANSFERASE"/>
    <property type="match status" value="1"/>
</dbReference>
<dbReference type="GO" id="GO:0004719">
    <property type="term" value="F:protein-L-isoaspartate (D-aspartate) O-methyltransferase activity"/>
    <property type="evidence" value="ECO:0007669"/>
    <property type="project" value="InterPro"/>
</dbReference>
<comment type="similarity">
    <text evidence="1">Belongs to the methyltransferase superfamily. L-isoaspartyl/D-aspartyl protein methyltransferase family.</text>
</comment>
<evidence type="ECO:0000313" key="5">
    <source>
        <dbReference type="Proteomes" id="UP000600101"/>
    </source>
</evidence>
<dbReference type="Gene3D" id="3.40.50.150">
    <property type="entry name" value="Vaccinia Virus protein VP39"/>
    <property type="match status" value="1"/>
</dbReference>
<dbReference type="Proteomes" id="UP000600101">
    <property type="component" value="Unassembled WGS sequence"/>
</dbReference>
<dbReference type="RefSeq" id="WP_186772675.1">
    <property type="nucleotide sequence ID" value="NZ_JACOMF010000037.1"/>
</dbReference>
<dbReference type="InterPro" id="IPR000682">
    <property type="entry name" value="PCMT"/>
</dbReference>
<organism evidence="4 5">
    <name type="scientific">Siccirubricoccus deserti</name>
    <dbReference type="NCBI Taxonomy" id="2013562"/>
    <lineage>
        <taxon>Bacteria</taxon>
        <taxon>Pseudomonadati</taxon>
        <taxon>Pseudomonadota</taxon>
        <taxon>Alphaproteobacteria</taxon>
        <taxon>Acetobacterales</taxon>
        <taxon>Roseomonadaceae</taxon>
        <taxon>Siccirubricoccus</taxon>
    </lineage>
</organism>